<dbReference type="EMBL" id="LWDL01000005">
    <property type="protein sequence ID" value="OQW53919.1"/>
    <property type="molecule type" value="Genomic_DNA"/>
</dbReference>
<reference evidence="1 2" key="1">
    <citation type="journal article" date="2017" name="Water Res.">
        <title>Comammox in drinking water systems.</title>
        <authorList>
            <person name="Wang Y."/>
            <person name="Ma L."/>
            <person name="Mao Y."/>
            <person name="Jiang X."/>
            <person name="Xia Y."/>
            <person name="Yu K."/>
            <person name="Li B."/>
            <person name="Zhang T."/>
        </authorList>
    </citation>
    <scope>NUCLEOTIDE SEQUENCE [LARGE SCALE GENOMIC DNA]</scope>
    <source>
        <strain evidence="1">SG_bin8</strain>
    </source>
</reference>
<protein>
    <recommendedName>
        <fullName evidence="3">Calcineurin-like phosphoesterase domain-containing protein</fullName>
    </recommendedName>
</protein>
<dbReference type="STRING" id="1827387.A4S15_00235"/>
<comment type="caution">
    <text evidence="1">The sequence shown here is derived from an EMBL/GenBank/DDBJ whole genome shotgun (WGS) entry which is preliminary data.</text>
</comment>
<dbReference type="Gene3D" id="3.60.21.10">
    <property type="match status" value="1"/>
</dbReference>
<accession>A0A1W9I2M5</accession>
<evidence type="ECO:0008006" key="3">
    <source>
        <dbReference type="Google" id="ProtNLM"/>
    </source>
</evidence>
<sequence>MTIAEPHAPEFAAGRACPLDYLTPLTSFRRAADIKASTVYVVGGLYGNIFALDAVEALATREPGAKLVFNGDCHWFDRDLALFSTIEQRLAPYLLLRGNVETEISRDRDIGAGCGCAYPTNVDQGIVDRSNRILASLAVMLADQPALRARLASRPATAIADIGGTRVGIVHGDAHSLAGWSFDRGPLDDPAMDQDRRTIQEETGISIFASTHTCTAVMRHFSGFGGAMTIANNGGAGLPNFGGSRYGLVTRLSIRPAPFDTLYGVCHGNLHIDAVALAYDHAAFLAQFDQLWPAGSDAALSYRQRILGDMAHSVADAAPLSATARTHARG</sequence>
<dbReference type="InterPro" id="IPR029052">
    <property type="entry name" value="Metallo-depent_PP-like"/>
</dbReference>
<dbReference type="SUPFAM" id="SSF56300">
    <property type="entry name" value="Metallo-dependent phosphatases"/>
    <property type="match status" value="1"/>
</dbReference>
<evidence type="ECO:0000313" key="1">
    <source>
        <dbReference type="EMBL" id="OQW53919.1"/>
    </source>
</evidence>
<gene>
    <name evidence="1" type="ORF">A4S15_00235</name>
</gene>
<dbReference type="AlphaFoldDB" id="A0A1W9I2M5"/>
<dbReference type="Proteomes" id="UP000192872">
    <property type="component" value="Unassembled WGS sequence"/>
</dbReference>
<proteinExistence type="predicted"/>
<name>A0A1W9I2M5_9HYPH</name>
<evidence type="ECO:0000313" key="2">
    <source>
        <dbReference type="Proteomes" id="UP000192872"/>
    </source>
</evidence>
<dbReference type="RefSeq" id="WP_376802105.1">
    <property type="nucleotide sequence ID" value="NZ_DBNB01000034.1"/>
</dbReference>
<organism evidence="1 2">
    <name type="scientific">Candidatus Raskinella chloraquaticus</name>
    <dbReference type="NCBI Taxonomy" id="1951219"/>
    <lineage>
        <taxon>Bacteria</taxon>
        <taxon>Pseudomonadati</taxon>
        <taxon>Pseudomonadota</taxon>
        <taxon>Alphaproteobacteria</taxon>
        <taxon>Hyphomicrobiales</taxon>
        <taxon>Phreatobacteraceae</taxon>
        <taxon>Candidatus Raskinella</taxon>
    </lineage>
</organism>